<proteinExistence type="predicted"/>
<dbReference type="PANTHER" id="PTHR36834">
    <property type="entry name" value="MEMBRANE PROTEIN-RELATED"/>
    <property type="match status" value="1"/>
</dbReference>
<keyword evidence="1" id="KW-0812">Transmembrane</keyword>
<dbReference type="PANTHER" id="PTHR36834:SF2">
    <property type="entry name" value="MEMBRANE PROTEIN"/>
    <property type="match status" value="1"/>
</dbReference>
<dbReference type="EMBL" id="CP081135">
    <property type="protein sequence ID" value="UEL46919.1"/>
    <property type="molecule type" value="Genomic_DNA"/>
</dbReference>
<keyword evidence="1" id="KW-0472">Membrane</keyword>
<feature type="transmembrane region" description="Helical" evidence="1">
    <location>
        <begin position="7"/>
        <end position="26"/>
    </location>
</feature>
<feature type="domain" description="VanZ-like" evidence="2">
    <location>
        <begin position="14"/>
        <end position="135"/>
    </location>
</feature>
<feature type="transmembrane region" description="Helical" evidence="1">
    <location>
        <begin position="91"/>
        <end position="112"/>
    </location>
</feature>
<name>A0AAX2ZC03_9FIRM</name>
<evidence type="ECO:0000313" key="4">
    <source>
        <dbReference type="Proteomes" id="UP001198983"/>
    </source>
</evidence>
<sequence length="171" mass="19471">MKKKTINILLIVPFVFYTGFLLWNILFKYVSPIEVFSGNRYFSRTINLIPFNDIIQGNYNKLDLFGNIILFIPLGIYISILLDKNKTIKNILIILIVSLVFESCQYIFGIGATDITDIITNTFGGVIGIYVYKMLILLFKDGERVKKIIAICSFIMMLIVSLLLIGIIIAN</sequence>
<keyword evidence="4" id="KW-1185">Reference proteome</keyword>
<dbReference type="Pfam" id="PF04892">
    <property type="entry name" value="VanZ"/>
    <property type="match status" value="1"/>
</dbReference>
<gene>
    <name evidence="3" type="ORF">JW646_14940</name>
</gene>
<organism evidence="3 4">
    <name type="scientific">Terrisporobacter hibernicus</name>
    <dbReference type="NCBI Taxonomy" id="2813371"/>
    <lineage>
        <taxon>Bacteria</taxon>
        <taxon>Bacillati</taxon>
        <taxon>Bacillota</taxon>
        <taxon>Clostridia</taxon>
        <taxon>Peptostreptococcales</taxon>
        <taxon>Peptostreptococcaceae</taxon>
        <taxon>Terrisporobacter</taxon>
    </lineage>
</organism>
<accession>A0AAX2ZC03</accession>
<dbReference type="InterPro" id="IPR006976">
    <property type="entry name" value="VanZ-like"/>
</dbReference>
<feature type="transmembrane region" description="Helical" evidence="1">
    <location>
        <begin position="118"/>
        <end position="139"/>
    </location>
</feature>
<evidence type="ECO:0000313" key="3">
    <source>
        <dbReference type="EMBL" id="UEL46919.1"/>
    </source>
</evidence>
<feature type="transmembrane region" description="Helical" evidence="1">
    <location>
        <begin position="148"/>
        <end position="170"/>
    </location>
</feature>
<evidence type="ECO:0000256" key="1">
    <source>
        <dbReference type="SAM" id="Phobius"/>
    </source>
</evidence>
<reference evidence="3 4" key="1">
    <citation type="journal article" date="2023" name="Int. J. Syst. Evol. Microbiol.">
        <title>Terrisporobacter hibernicus sp. nov., isolated from bovine faeces in Northern Ireland.</title>
        <authorList>
            <person name="Mitchell M."/>
            <person name="Nguyen S.V."/>
            <person name="Connor M."/>
            <person name="Fairley D.J."/>
            <person name="Donoghue O."/>
            <person name="Marshall H."/>
            <person name="Koolman L."/>
            <person name="McMullan G."/>
            <person name="Schaffer K.E."/>
            <person name="McGrath J.W."/>
            <person name="Fanning S."/>
        </authorList>
    </citation>
    <scope>NUCLEOTIDE SEQUENCE [LARGE SCALE GENOMIC DNA]</scope>
    <source>
        <strain evidence="3 4">MCA3</strain>
    </source>
</reference>
<dbReference type="Proteomes" id="UP001198983">
    <property type="component" value="Chromosome"/>
</dbReference>
<feature type="transmembrane region" description="Helical" evidence="1">
    <location>
        <begin position="64"/>
        <end position="82"/>
    </location>
</feature>
<dbReference type="AlphaFoldDB" id="A0AAX2ZC03"/>
<protein>
    <submittedName>
        <fullName evidence="3">VanZ family protein</fullName>
    </submittedName>
</protein>
<dbReference type="InterPro" id="IPR053150">
    <property type="entry name" value="Teicoplanin_resist-assoc"/>
</dbReference>
<dbReference type="KEGG" id="tem:JW646_14940"/>
<keyword evidence="1" id="KW-1133">Transmembrane helix</keyword>
<dbReference type="RefSeq" id="WP_148556328.1">
    <property type="nucleotide sequence ID" value="NZ_CP081135.1"/>
</dbReference>
<evidence type="ECO:0000259" key="2">
    <source>
        <dbReference type="Pfam" id="PF04892"/>
    </source>
</evidence>